<dbReference type="InterPro" id="IPR012910">
    <property type="entry name" value="Plug_dom"/>
</dbReference>
<keyword evidence="4" id="KW-0410">Iron transport</keyword>
<keyword evidence="8 12" id="KW-0798">TonB box</keyword>
<evidence type="ECO:0000259" key="13">
    <source>
        <dbReference type="Pfam" id="PF00593"/>
    </source>
</evidence>
<dbReference type="CDD" id="cd01347">
    <property type="entry name" value="ligand_gated_channel"/>
    <property type="match status" value="1"/>
</dbReference>
<gene>
    <name evidence="15" type="ORF">NEE01_19195</name>
</gene>
<keyword evidence="6" id="KW-0408">Iron</keyword>
<dbReference type="Pfam" id="PF07715">
    <property type="entry name" value="Plug"/>
    <property type="match status" value="1"/>
</dbReference>
<dbReference type="InterPro" id="IPR036942">
    <property type="entry name" value="Beta-barrel_TonB_sf"/>
</dbReference>
<evidence type="ECO:0000256" key="3">
    <source>
        <dbReference type="ARBA" id="ARBA00022452"/>
    </source>
</evidence>
<dbReference type="GO" id="GO:0006826">
    <property type="term" value="P:iron ion transport"/>
    <property type="evidence" value="ECO:0007669"/>
    <property type="project" value="UniProtKB-KW"/>
</dbReference>
<keyword evidence="10 11" id="KW-0998">Cell outer membrane</keyword>
<keyword evidence="9 11" id="KW-0472">Membrane</keyword>
<dbReference type="PANTHER" id="PTHR32552">
    <property type="entry name" value="FERRICHROME IRON RECEPTOR-RELATED"/>
    <property type="match status" value="1"/>
</dbReference>
<evidence type="ECO:0000256" key="12">
    <source>
        <dbReference type="RuleBase" id="RU003357"/>
    </source>
</evidence>
<keyword evidence="3 11" id="KW-1134">Transmembrane beta strand</keyword>
<keyword evidence="7" id="KW-0406">Ion transport</keyword>
<evidence type="ECO:0000256" key="9">
    <source>
        <dbReference type="ARBA" id="ARBA00023136"/>
    </source>
</evidence>
<dbReference type="SUPFAM" id="SSF56935">
    <property type="entry name" value="Porins"/>
    <property type="match status" value="1"/>
</dbReference>
<keyword evidence="5 11" id="KW-0812">Transmembrane</keyword>
<sequence length="754" mass="80607">MALRASVGVAGLCFAVAGAEAQTERQMSAGAQSGTVEPTHNASGDIVVTASKRDEKLRDVPSAITVLDGDKLDNLGVRSVRDYATLTPGLTVQEDGNPGSGKVFIRGLQTGALQQSATTVFYLDDVPFTSSSANGGGAFIAPDTELVDLDRIEVLKGPQGTLYGASSLGGVIRLISKRPDPSRVSASARTEVTAVDGGGVGYLANATINLPLVSDRLALRATGFYRRAPGFVDNIGTGSKNVNESDSKGVRLALGWTPSSRLAIDLVGQLQDTDTKGLTLQDDVPGTFTPLYGRRQYSQFFDAPAKVRYRLVSATGRYDLGIGRIIATGAYSESRLHTENDFSTTYVPLFPLYGLLGFHYPANTGAAYENTIPQKKSTAELRFVSNRLGPVEFIVGGFYTHERASIATEIVARDIATNKRLPAPLGSILSSPIEDTYEELSAFGNMTVYLRDNLDITGGVRFANYKEDFSLVYSGVSLGGATLATPERNIRDDNVSYLATLRWRPTNNLSMFLRAASGFRPGGPQPAIIIPPGGQTEISPDTVWNFEAGIKGDFLDKRLSLEASVFHIDWNNIQLYTNYQNQALLANAGKAKVDGFEIAALARPNDLFTVGANAGYSNARLTEVDPGVSAGAIGAAVGDPIPQTPRWTVSVTADQLVPLGDNLQGQFGATLRFQSERFTSFPGSVVSPDVKLPSIATLDLRAGVSFQRYQVQFRVENVLNEAGLVNYAPGLPGTPATANIIRPRSFTLSLSTRF</sequence>
<organism evidence="15 16">
    <name type="scientific">Sphingomonas lycopersici</name>
    <dbReference type="NCBI Taxonomy" id="2951807"/>
    <lineage>
        <taxon>Bacteria</taxon>
        <taxon>Pseudomonadati</taxon>
        <taxon>Pseudomonadota</taxon>
        <taxon>Alphaproteobacteria</taxon>
        <taxon>Sphingomonadales</taxon>
        <taxon>Sphingomonadaceae</taxon>
        <taxon>Sphingomonas</taxon>
    </lineage>
</organism>
<name>A0AA41ZC13_9SPHN</name>
<evidence type="ECO:0000256" key="1">
    <source>
        <dbReference type="ARBA" id="ARBA00004571"/>
    </source>
</evidence>
<comment type="caution">
    <text evidence="15">The sequence shown here is derived from an EMBL/GenBank/DDBJ whole genome shotgun (WGS) entry which is preliminary data.</text>
</comment>
<dbReference type="Pfam" id="PF00593">
    <property type="entry name" value="TonB_dep_Rec_b-barrel"/>
    <property type="match status" value="1"/>
</dbReference>
<keyword evidence="15" id="KW-0675">Receptor</keyword>
<evidence type="ECO:0000256" key="2">
    <source>
        <dbReference type="ARBA" id="ARBA00022448"/>
    </source>
</evidence>
<dbReference type="InterPro" id="IPR000531">
    <property type="entry name" value="Beta-barrel_TonB"/>
</dbReference>
<dbReference type="Proteomes" id="UP001165565">
    <property type="component" value="Unassembled WGS sequence"/>
</dbReference>
<evidence type="ECO:0000313" key="15">
    <source>
        <dbReference type="EMBL" id="MCW6536909.1"/>
    </source>
</evidence>
<evidence type="ECO:0000313" key="16">
    <source>
        <dbReference type="Proteomes" id="UP001165565"/>
    </source>
</evidence>
<keyword evidence="2 11" id="KW-0813">Transport</keyword>
<proteinExistence type="inferred from homology"/>
<feature type="domain" description="TonB-dependent receptor plug" evidence="14">
    <location>
        <begin position="57"/>
        <end position="171"/>
    </location>
</feature>
<comment type="similarity">
    <text evidence="11 12">Belongs to the TonB-dependent receptor family.</text>
</comment>
<evidence type="ECO:0000256" key="6">
    <source>
        <dbReference type="ARBA" id="ARBA00023004"/>
    </source>
</evidence>
<evidence type="ECO:0000256" key="10">
    <source>
        <dbReference type="ARBA" id="ARBA00023237"/>
    </source>
</evidence>
<accession>A0AA41ZC13</accession>
<dbReference type="PROSITE" id="PS52016">
    <property type="entry name" value="TONB_DEPENDENT_REC_3"/>
    <property type="match status" value="1"/>
</dbReference>
<dbReference type="GO" id="GO:0009279">
    <property type="term" value="C:cell outer membrane"/>
    <property type="evidence" value="ECO:0007669"/>
    <property type="project" value="UniProtKB-SubCell"/>
</dbReference>
<keyword evidence="16" id="KW-1185">Reference proteome</keyword>
<dbReference type="AlphaFoldDB" id="A0AA41ZC13"/>
<feature type="domain" description="TonB-dependent receptor-like beta-barrel" evidence="13">
    <location>
        <begin position="276"/>
        <end position="718"/>
    </location>
</feature>
<evidence type="ECO:0000259" key="14">
    <source>
        <dbReference type="Pfam" id="PF07715"/>
    </source>
</evidence>
<protein>
    <submittedName>
        <fullName evidence="15">TonB-dependent receptor</fullName>
    </submittedName>
</protein>
<reference evidence="15" key="1">
    <citation type="submission" date="2022-06" db="EMBL/GenBank/DDBJ databases">
        <title>Sphingomonas sp. nov. isolated from rhizosphere soil of tomato.</title>
        <authorList>
            <person name="Dong H."/>
            <person name="Gao R."/>
        </authorList>
    </citation>
    <scope>NUCLEOTIDE SEQUENCE</scope>
    <source>
        <strain evidence="15">MMSM24</strain>
    </source>
</reference>
<evidence type="ECO:0000256" key="11">
    <source>
        <dbReference type="PROSITE-ProRule" id="PRU01360"/>
    </source>
</evidence>
<evidence type="ECO:0000256" key="8">
    <source>
        <dbReference type="ARBA" id="ARBA00023077"/>
    </source>
</evidence>
<dbReference type="Gene3D" id="2.40.170.20">
    <property type="entry name" value="TonB-dependent receptor, beta-barrel domain"/>
    <property type="match status" value="1"/>
</dbReference>
<dbReference type="InterPro" id="IPR039426">
    <property type="entry name" value="TonB-dep_rcpt-like"/>
</dbReference>
<dbReference type="PANTHER" id="PTHR32552:SF81">
    <property type="entry name" value="TONB-DEPENDENT OUTER MEMBRANE RECEPTOR"/>
    <property type="match status" value="1"/>
</dbReference>
<evidence type="ECO:0000256" key="5">
    <source>
        <dbReference type="ARBA" id="ARBA00022692"/>
    </source>
</evidence>
<comment type="subcellular location">
    <subcellularLocation>
        <location evidence="1 11">Cell outer membrane</location>
        <topology evidence="1 11">Multi-pass membrane protein</topology>
    </subcellularLocation>
</comment>
<evidence type="ECO:0000256" key="7">
    <source>
        <dbReference type="ARBA" id="ARBA00023065"/>
    </source>
</evidence>
<dbReference type="EMBL" id="JANFAV010000017">
    <property type="protein sequence ID" value="MCW6536909.1"/>
    <property type="molecule type" value="Genomic_DNA"/>
</dbReference>
<evidence type="ECO:0000256" key="4">
    <source>
        <dbReference type="ARBA" id="ARBA00022496"/>
    </source>
</evidence>